<dbReference type="AlphaFoldDB" id="A0A6S6QQI9"/>
<proteinExistence type="predicted"/>
<keyword evidence="2" id="KW-1185">Reference proteome</keyword>
<dbReference type="RefSeq" id="WP_222875435.1">
    <property type="nucleotide sequence ID" value="NZ_AP023361.1"/>
</dbReference>
<dbReference type="EMBL" id="AP023361">
    <property type="protein sequence ID" value="BCJ91816.1"/>
    <property type="molecule type" value="Genomic_DNA"/>
</dbReference>
<name>A0A6S6QQI9_9HYPH</name>
<reference evidence="1 2" key="1">
    <citation type="submission" date="2020-08" db="EMBL/GenBank/DDBJ databases">
        <title>Genome sequence of Rhizobiales bacterium strain IZ6.</title>
        <authorList>
            <person name="Nakai R."/>
            <person name="Naganuma T."/>
        </authorList>
    </citation>
    <scope>NUCLEOTIDE SEQUENCE [LARGE SCALE GENOMIC DNA]</scope>
    <source>
        <strain evidence="1 2">IZ6</strain>
    </source>
</reference>
<evidence type="ECO:0008006" key="3">
    <source>
        <dbReference type="Google" id="ProtNLM"/>
    </source>
</evidence>
<evidence type="ECO:0000313" key="2">
    <source>
        <dbReference type="Proteomes" id="UP000515317"/>
    </source>
</evidence>
<evidence type="ECO:0000313" key="1">
    <source>
        <dbReference type="EMBL" id="BCJ91816.1"/>
    </source>
</evidence>
<dbReference type="SUPFAM" id="SSF53187">
    <property type="entry name" value="Zn-dependent exopeptidases"/>
    <property type="match status" value="1"/>
</dbReference>
<dbReference type="Gene3D" id="3.40.630.10">
    <property type="entry name" value="Zn peptidases"/>
    <property type="match status" value="1"/>
</dbReference>
<protein>
    <recommendedName>
        <fullName evidence="3">M28 family peptidase</fullName>
    </recommendedName>
</protein>
<dbReference type="KEGG" id="tso:IZ6_25510"/>
<gene>
    <name evidence="1" type="ORF">IZ6_25510</name>
</gene>
<dbReference type="Proteomes" id="UP000515317">
    <property type="component" value="Chromosome"/>
</dbReference>
<organism evidence="1 2">
    <name type="scientific">Terrihabitans soli</name>
    <dbReference type="NCBI Taxonomy" id="708113"/>
    <lineage>
        <taxon>Bacteria</taxon>
        <taxon>Pseudomonadati</taxon>
        <taxon>Pseudomonadota</taxon>
        <taxon>Alphaproteobacteria</taxon>
        <taxon>Hyphomicrobiales</taxon>
        <taxon>Terrihabitans</taxon>
    </lineage>
</organism>
<sequence length="209" mass="22943">MSGYAATVETETETKNKVGLNLLLEMLQTKRPAGSKAERRFIKRYLKPLGCSQDGFGNLILRIGDAPVLWSSHTDTVHREGGTQHVVLEGVIARLAANSKSNCLGADCTAGVWLMVEMIRAGVEGLYIFHREEECGGRGSRFIATRTPELLDGIKYAIAFDRYGYQSVITHQFDRCCSDEFGVSLSKALGAASNSIPEAYLRIRPTIPT</sequence>
<accession>A0A6S6QQI9</accession>